<dbReference type="SUPFAM" id="SSF54909">
    <property type="entry name" value="Dimeric alpha+beta barrel"/>
    <property type="match status" value="1"/>
</dbReference>
<dbReference type="EMBL" id="JBHLVF010000041">
    <property type="protein sequence ID" value="MFC0394819.1"/>
    <property type="molecule type" value="Genomic_DNA"/>
</dbReference>
<dbReference type="SMART" id="SM00886">
    <property type="entry name" value="Dabb"/>
    <property type="match status" value="1"/>
</dbReference>
<dbReference type="Pfam" id="PF07876">
    <property type="entry name" value="Dabb"/>
    <property type="match status" value="1"/>
</dbReference>
<dbReference type="InterPro" id="IPR011008">
    <property type="entry name" value="Dimeric_a/b-barrel"/>
</dbReference>
<dbReference type="InterPro" id="IPR013097">
    <property type="entry name" value="Dabb"/>
</dbReference>
<proteinExistence type="predicted"/>
<reference evidence="3 4" key="1">
    <citation type="submission" date="2024-09" db="EMBL/GenBank/DDBJ databases">
        <authorList>
            <person name="Sun Q."/>
            <person name="Mori K."/>
        </authorList>
    </citation>
    <scope>NUCLEOTIDE SEQUENCE [LARGE SCALE GENOMIC DNA]</scope>
    <source>
        <strain evidence="3 4">CCM 4839</strain>
    </source>
</reference>
<dbReference type="PANTHER" id="PTHR33178">
    <property type="match status" value="1"/>
</dbReference>
<evidence type="ECO:0000313" key="3">
    <source>
        <dbReference type="EMBL" id="MFC0394819.1"/>
    </source>
</evidence>
<evidence type="ECO:0000256" key="1">
    <source>
        <dbReference type="ARBA" id="ARBA00011738"/>
    </source>
</evidence>
<dbReference type="Proteomes" id="UP001589818">
    <property type="component" value="Unassembled WGS sequence"/>
</dbReference>
<dbReference type="Gene3D" id="3.30.70.100">
    <property type="match status" value="1"/>
</dbReference>
<name>A0ABV6JFX0_9BACL</name>
<dbReference type="InterPro" id="IPR044662">
    <property type="entry name" value="HS1/DABB1-like"/>
</dbReference>
<protein>
    <submittedName>
        <fullName evidence="3">Dabb family protein</fullName>
    </submittedName>
</protein>
<dbReference type="RefSeq" id="WP_256555029.1">
    <property type="nucleotide sequence ID" value="NZ_JANHOF010000001.1"/>
</dbReference>
<sequence>MYEHLVSFRFKGELTSEKEQELLNELYAFKGVIPGIIDITAGVNLREEAQNAHGYSIGLRVTFESLDALRQYGPNPIHQQFVKNLDGILDKVVVVDYAIR</sequence>
<gene>
    <name evidence="3" type="ORF">ACFFJ8_26080</name>
</gene>
<comment type="subunit">
    <text evidence="1">Homodimer.</text>
</comment>
<dbReference type="PROSITE" id="PS51502">
    <property type="entry name" value="S_R_A_B_BARREL"/>
    <property type="match status" value="1"/>
</dbReference>
<evidence type="ECO:0000259" key="2">
    <source>
        <dbReference type="PROSITE" id="PS51502"/>
    </source>
</evidence>
<organism evidence="3 4">
    <name type="scientific">Paenibacillus mendelii</name>
    <dbReference type="NCBI Taxonomy" id="206163"/>
    <lineage>
        <taxon>Bacteria</taxon>
        <taxon>Bacillati</taxon>
        <taxon>Bacillota</taxon>
        <taxon>Bacilli</taxon>
        <taxon>Bacillales</taxon>
        <taxon>Paenibacillaceae</taxon>
        <taxon>Paenibacillus</taxon>
    </lineage>
</organism>
<evidence type="ECO:0000313" key="4">
    <source>
        <dbReference type="Proteomes" id="UP001589818"/>
    </source>
</evidence>
<keyword evidence="4" id="KW-1185">Reference proteome</keyword>
<feature type="domain" description="Stress-response A/B barrel" evidence="2">
    <location>
        <begin position="2"/>
        <end position="97"/>
    </location>
</feature>
<comment type="caution">
    <text evidence="3">The sequence shown here is derived from an EMBL/GenBank/DDBJ whole genome shotgun (WGS) entry which is preliminary data.</text>
</comment>
<accession>A0ABV6JFX0</accession>
<dbReference type="PANTHER" id="PTHR33178:SF10">
    <property type="entry name" value="STRESS-RESPONSE A_B BARREL DOMAIN-CONTAINING PROTEIN"/>
    <property type="match status" value="1"/>
</dbReference>